<keyword evidence="2" id="KW-0472">Membrane</keyword>
<protein>
    <recommendedName>
        <fullName evidence="3">Outer membrane protein assembly factor BamE domain-containing protein</fullName>
    </recommendedName>
</protein>
<dbReference type="Gene3D" id="3.30.1450.10">
    <property type="match status" value="1"/>
</dbReference>
<dbReference type="InterPro" id="IPR007450">
    <property type="entry name" value="BamE_dom"/>
</dbReference>
<dbReference type="AlphaFoldDB" id="A0A0H4T2R0"/>
<evidence type="ECO:0000259" key="3">
    <source>
        <dbReference type="Pfam" id="PF04355"/>
    </source>
</evidence>
<dbReference type="InterPro" id="IPR037873">
    <property type="entry name" value="BamE-like"/>
</dbReference>
<evidence type="ECO:0000256" key="2">
    <source>
        <dbReference type="ARBA" id="ARBA00023136"/>
    </source>
</evidence>
<dbReference type="Pfam" id="PF04355">
    <property type="entry name" value="BamE"/>
    <property type="match status" value="1"/>
</dbReference>
<proteinExistence type="predicted"/>
<dbReference type="GO" id="GO:0019867">
    <property type="term" value="C:outer membrane"/>
    <property type="evidence" value="ECO:0007669"/>
    <property type="project" value="InterPro"/>
</dbReference>
<keyword evidence="1" id="KW-0732">Signal</keyword>
<organism evidence="4">
    <name type="scientific">uncultured delta proteobacterium Rifle_16ft_4_minimus_12842</name>
    <dbReference type="NCBI Taxonomy" id="1665174"/>
    <lineage>
        <taxon>Bacteria</taxon>
        <taxon>Deltaproteobacteria</taxon>
        <taxon>environmental samples</taxon>
    </lineage>
</organism>
<accession>A0A0H4T2R0</accession>
<evidence type="ECO:0000256" key="1">
    <source>
        <dbReference type="ARBA" id="ARBA00022729"/>
    </source>
</evidence>
<dbReference type="PROSITE" id="PS51257">
    <property type="entry name" value="PROKAR_LIPOPROTEIN"/>
    <property type="match status" value="1"/>
</dbReference>
<feature type="domain" description="Outer membrane protein assembly factor BamE" evidence="3">
    <location>
        <begin position="27"/>
        <end position="103"/>
    </location>
</feature>
<sequence>MKRITIALITGLMLVGCASVTKTEGVKVDREKVLELKPGVTTRQSVLQAFGAPSEVSFENNEERMSYVFKEKKTPAYFGGIVENDVISREKKTVLEVVFRNDIVHSYRYKSSEN</sequence>
<evidence type="ECO:0000313" key="4">
    <source>
        <dbReference type="EMBL" id="AKQ00965.1"/>
    </source>
</evidence>
<name>A0A0H4T2R0_9DELT</name>
<dbReference type="EMBL" id="KT006945">
    <property type="protein sequence ID" value="AKQ00965.1"/>
    <property type="molecule type" value="Genomic_DNA"/>
</dbReference>
<reference evidence="4" key="1">
    <citation type="journal article" date="2015" name="ISME J.">
        <title>Aquifer environment selects for microbial species cohorts in sediment and groundwater.</title>
        <authorList>
            <person name="Hug L.A."/>
            <person name="Thomas B.C."/>
            <person name="Brown C.T."/>
            <person name="Frischkorn K.R."/>
            <person name="Williams K.H."/>
            <person name="Tringe S.G."/>
            <person name="Banfield J.F."/>
        </authorList>
    </citation>
    <scope>NUCLEOTIDE SEQUENCE</scope>
</reference>